<evidence type="ECO:0000256" key="4">
    <source>
        <dbReference type="ARBA" id="ARBA00023136"/>
    </source>
</evidence>
<feature type="domain" description="SLC12A transporter C-terminal" evidence="7">
    <location>
        <begin position="400"/>
        <end position="568"/>
    </location>
</feature>
<comment type="subcellular location">
    <subcellularLocation>
        <location evidence="1">Membrane</location>
        <topology evidence="1">Multi-pass membrane protein</topology>
    </subcellularLocation>
</comment>
<keyword evidence="3 5" id="KW-1133">Transmembrane helix</keyword>
<dbReference type="EMBL" id="GL349470">
    <property type="protein sequence ID" value="KNC51786.1"/>
    <property type="molecule type" value="Genomic_DNA"/>
</dbReference>
<evidence type="ECO:0000256" key="3">
    <source>
        <dbReference type="ARBA" id="ARBA00022989"/>
    </source>
</evidence>
<organism evidence="8 9">
    <name type="scientific">Thecamonas trahens ATCC 50062</name>
    <dbReference type="NCBI Taxonomy" id="461836"/>
    <lineage>
        <taxon>Eukaryota</taxon>
        <taxon>Apusozoa</taxon>
        <taxon>Apusomonadida</taxon>
        <taxon>Apusomonadidae</taxon>
        <taxon>Thecamonas</taxon>
    </lineage>
</organism>
<feature type="transmembrane region" description="Helical" evidence="5">
    <location>
        <begin position="65"/>
        <end position="88"/>
    </location>
</feature>
<gene>
    <name evidence="8" type="ORF">AMSG_07862</name>
</gene>
<protein>
    <submittedName>
        <fullName evidence="8">Na-K-2Cl cotransporter 1</fullName>
    </submittedName>
</protein>
<evidence type="ECO:0000313" key="9">
    <source>
        <dbReference type="Proteomes" id="UP000054408"/>
    </source>
</evidence>
<dbReference type="GeneID" id="25566695"/>
<name>A0A0L0DI59_THETB</name>
<dbReference type="PANTHER" id="PTHR11827">
    <property type="entry name" value="SOLUTE CARRIER FAMILY 12, CATION COTRANSPORTERS"/>
    <property type="match status" value="1"/>
</dbReference>
<feature type="transmembrane region" description="Helical" evidence="5">
    <location>
        <begin position="183"/>
        <end position="203"/>
    </location>
</feature>
<dbReference type="GO" id="GO:1990573">
    <property type="term" value="P:potassium ion import across plasma membrane"/>
    <property type="evidence" value="ECO:0007669"/>
    <property type="project" value="TreeGrafter"/>
</dbReference>
<dbReference type="Pfam" id="PF03522">
    <property type="entry name" value="SLC12"/>
    <property type="match status" value="2"/>
</dbReference>
<evidence type="ECO:0000256" key="5">
    <source>
        <dbReference type="SAM" id="Phobius"/>
    </source>
</evidence>
<feature type="transmembrane region" description="Helical" evidence="5">
    <location>
        <begin position="150"/>
        <end position="171"/>
    </location>
</feature>
<dbReference type="OrthoDB" id="2020542at2759"/>
<dbReference type="GO" id="GO:0006884">
    <property type="term" value="P:cell volume homeostasis"/>
    <property type="evidence" value="ECO:0007669"/>
    <property type="project" value="TreeGrafter"/>
</dbReference>
<evidence type="ECO:0000259" key="7">
    <source>
        <dbReference type="Pfam" id="PF03522"/>
    </source>
</evidence>
<sequence length="568" mass="62160">MAGANISGDLKDAQLSIPRGTIAAVAVSGVVYLVLIWMLGATLVKEVPGTTPGGLLHNNEIMIQSAFFGPLIIAGIFAAGLSSALAALVGAPRVFQAVCEDGLFPALVAFAKGRGANNEPVRAYVLTFLIAGAVMCIGDLNAIAPLITNFFMISYAFINYACFATATAKVPGWRPSFTYFNRWVALAGTFMCIVLMFVINYIFSLATLTAAMLLYKYVDWQENDVNWGSARQAKIYLDALKQTARLEVTREHVKTYRPAFLVLCDDPGSERSMTLVRFADLFARVSNGVLEVSAVVVGSFDTAFEEYLEMRTSTLLVDAGITGFIDSVIAPDLQSGHRLLLQTAGVGKLRPNTIVLELPTTRSGADSELVRTVREALVLDYSTVLVRAPVPNFPDALPVSGRIDVWWMAADGGLPLLMAWLLRQNKEWRKCSLRIIAGGLQCGNETSKSLNVLLPKLQRMLTRFRIPYTSTEVVDLTLEPSERSLREWSEVAPASETRISSKTRQLLRQRDLLREMSSDAGLVIVTMPLPASIVPDDVWLAWNEMHVVGDVPTVLVRGAHQDVLTYYS</sequence>
<dbReference type="GO" id="GO:0008511">
    <property type="term" value="F:sodium:potassium:chloride symporter activity"/>
    <property type="evidence" value="ECO:0007669"/>
    <property type="project" value="TreeGrafter"/>
</dbReference>
<reference evidence="8 9" key="1">
    <citation type="submission" date="2010-05" db="EMBL/GenBank/DDBJ databases">
        <title>The Genome Sequence of Thecamonas trahens ATCC 50062.</title>
        <authorList>
            <consortium name="The Broad Institute Genome Sequencing Platform"/>
            <person name="Russ C."/>
            <person name="Cuomo C."/>
            <person name="Shea T."/>
            <person name="Young S.K."/>
            <person name="Zeng Q."/>
            <person name="Koehrsen M."/>
            <person name="Haas B."/>
            <person name="Borodovsky M."/>
            <person name="Guigo R."/>
            <person name="Alvarado L."/>
            <person name="Berlin A."/>
            <person name="Bochicchio J."/>
            <person name="Borenstein D."/>
            <person name="Chapman S."/>
            <person name="Chen Z."/>
            <person name="Freedman E."/>
            <person name="Gellesch M."/>
            <person name="Goldberg J."/>
            <person name="Griggs A."/>
            <person name="Gujja S."/>
            <person name="Heilman E."/>
            <person name="Heiman D."/>
            <person name="Hepburn T."/>
            <person name="Howarth C."/>
            <person name="Jen D."/>
            <person name="Larson L."/>
            <person name="Mehta T."/>
            <person name="Park D."/>
            <person name="Pearson M."/>
            <person name="Roberts A."/>
            <person name="Saif S."/>
            <person name="Shenoy N."/>
            <person name="Sisk P."/>
            <person name="Stolte C."/>
            <person name="Sykes S."/>
            <person name="Thomson T."/>
            <person name="Walk T."/>
            <person name="White J."/>
            <person name="Yandava C."/>
            <person name="Burger G."/>
            <person name="Gray M.W."/>
            <person name="Holland P.W.H."/>
            <person name="King N."/>
            <person name="Lang F.B.F."/>
            <person name="Roger A.J."/>
            <person name="Ruiz-Trillo I."/>
            <person name="Lander E."/>
            <person name="Nusbaum C."/>
        </authorList>
    </citation>
    <scope>NUCLEOTIDE SEQUENCE [LARGE SCALE GENOMIC DNA]</scope>
    <source>
        <strain evidence="8 9">ATCC 50062</strain>
    </source>
</reference>
<feature type="transmembrane region" description="Helical" evidence="5">
    <location>
        <begin position="20"/>
        <end position="44"/>
    </location>
</feature>
<feature type="transmembrane region" description="Helical" evidence="5">
    <location>
        <begin position="123"/>
        <end position="144"/>
    </location>
</feature>
<evidence type="ECO:0000256" key="1">
    <source>
        <dbReference type="ARBA" id="ARBA00004141"/>
    </source>
</evidence>
<dbReference type="GO" id="GO:0016020">
    <property type="term" value="C:membrane"/>
    <property type="evidence" value="ECO:0007669"/>
    <property type="project" value="UniProtKB-SubCell"/>
</dbReference>
<evidence type="ECO:0000256" key="2">
    <source>
        <dbReference type="ARBA" id="ARBA00022692"/>
    </source>
</evidence>
<keyword evidence="4 5" id="KW-0472">Membrane</keyword>
<dbReference type="GO" id="GO:0055078">
    <property type="term" value="P:sodium ion homeostasis"/>
    <property type="evidence" value="ECO:0007669"/>
    <property type="project" value="TreeGrafter"/>
</dbReference>
<dbReference type="Proteomes" id="UP000054408">
    <property type="component" value="Unassembled WGS sequence"/>
</dbReference>
<dbReference type="OMA" id="PWMITEQ"/>
<feature type="domain" description="SLC12A transporter C-terminal" evidence="7">
    <location>
        <begin position="274"/>
        <end position="358"/>
    </location>
</feature>
<keyword evidence="9" id="KW-1185">Reference proteome</keyword>
<dbReference type="eggNOG" id="KOG2083">
    <property type="taxonomic scope" value="Eukaryota"/>
</dbReference>
<dbReference type="STRING" id="461836.A0A0L0DI59"/>
<dbReference type="Pfam" id="PF00324">
    <property type="entry name" value="AA_permease"/>
    <property type="match status" value="1"/>
</dbReference>
<evidence type="ECO:0000313" key="8">
    <source>
        <dbReference type="EMBL" id="KNC51786.1"/>
    </source>
</evidence>
<dbReference type="PANTHER" id="PTHR11827:SF103">
    <property type="entry name" value="SODIUM CHLORIDE COTRANSPORTER 69, ISOFORM E"/>
    <property type="match status" value="1"/>
</dbReference>
<dbReference type="InterPro" id="IPR004842">
    <property type="entry name" value="SLC12A_fam"/>
</dbReference>
<proteinExistence type="predicted"/>
<dbReference type="RefSeq" id="XP_013755659.1">
    <property type="nucleotide sequence ID" value="XM_013900205.1"/>
</dbReference>
<dbReference type="GO" id="GO:0055075">
    <property type="term" value="P:potassium ion homeostasis"/>
    <property type="evidence" value="ECO:0007669"/>
    <property type="project" value="TreeGrafter"/>
</dbReference>
<dbReference type="GO" id="GO:0055064">
    <property type="term" value="P:chloride ion homeostasis"/>
    <property type="evidence" value="ECO:0007669"/>
    <property type="project" value="TreeGrafter"/>
</dbReference>
<keyword evidence="2 5" id="KW-0812">Transmembrane</keyword>
<dbReference type="AlphaFoldDB" id="A0A0L0DI59"/>
<dbReference type="InterPro" id="IPR004841">
    <property type="entry name" value="AA-permease/SLC12A_dom"/>
</dbReference>
<dbReference type="Gene3D" id="1.20.1740.10">
    <property type="entry name" value="Amino acid/polyamine transporter I"/>
    <property type="match status" value="1"/>
</dbReference>
<dbReference type="InterPro" id="IPR018491">
    <property type="entry name" value="SLC12_C"/>
</dbReference>
<evidence type="ECO:0000259" key="6">
    <source>
        <dbReference type="Pfam" id="PF00324"/>
    </source>
</evidence>
<accession>A0A0L0DI59</accession>
<feature type="domain" description="Amino acid permease/ SLC12A" evidence="6">
    <location>
        <begin position="2"/>
        <end position="260"/>
    </location>
</feature>